<feature type="region of interest" description="Disordered" evidence="1">
    <location>
        <begin position="1373"/>
        <end position="1431"/>
    </location>
</feature>
<feature type="compositionally biased region" description="Low complexity" evidence="1">
    <location>
        <begin position="1156"/>
        <end position="1170"/>
    </location>
</feature>
<evidence type="ECO:0000313" key="2">
    <source>
        <dbReference type="EMBL" id="RWA03544.1"/>
    </source>
</evidence>
<comment type="caution">
    <text evidence="2">The sequence shown here is derived from an EMBL/GenBank/DDBJ whole genome shotgun (WGS) entry which is preliminary data.</text>
</comment>
<evidence type="ECO:0000256" key="1">
    <source>
        <dbReference type="SAM" id="MobiDB-lite"/>
    </source>
</evidence>
<feature type="region of interest" description="Disordered" evidence="1">
    <location>
        <begin position="1096"/>
        <end position="1171"/>
    </location>
</feature>
<feature type="compositionally biased region" description="Basic and acidic residues" evidence="1">
    <location>
        <begin position="1096"/>
        <end position="1107"/>
    </location>
</feature>
<reference evidence="2 3" key="1">
    <citation type="submission" date="2018-12" db="EMBL/GenBank/DDBJ databases">
        <title>Draft genome sequence of Xylaria grammica IHI A82.</title>
        <authorList>
            <person name="Buettner E."/>
            <person name="Kellner H."/>
        </authorList>
    </citation>
    <scope>NUCLEOTIDE SEQUENCE [LARGE SCALE GENOMIC DNA]</scope>
    <source>
        <strain evidence="2 3">IHI A82</strain>
    </source>
</reference>
<protein>
    <submittedName>
        <fullName evidence="2">Uncharacterized protein</fullName>
    </submittedName>
</protein>
<feature type="region of interest" description="Disordered" evidence="1">
    <location>
        <begin position="933"/>
        <end position="969"/>
    </location>
</feature>
<accession>A0A439CN00</accession>
<dbReference type="EMBL" id="RYZI01000758">
    <property type="protein sequence ID" value="RWA03544.1"/>
    <property type="molecule type" value="Genomic_DNA"/>
</dbReference>
<feature type="compositionally biased region" description="Basic and acidic residues" evidence="1">
    <location>
        <begin position="1396"/>
        <end position="1408"/>
    </location>
</feature>
<feature type="compositionally biased region" description="Polar residues" evidence="1">
    <location>
        <begin position="1135"/>
        <end position="1148"/>
    </location>
</feature>
<feature type="region of interest" description="Disordered" evidence="1">
    <location>
        <begin position="179"/>
        <end position="263"/>
    </location>
</feature>
<feature type="compositionally biased region" description="Low complexity" evidence="1">
    <location>
        <begin position="207"/>
        <end position="225"/>
    </location>
</feature>
<feature type="non-terminal residue" evidence="2">
    <location>
        <position position="1526"/>
    </location>
</feature>
<feature type="compositionally biased region" description="Basic residues" evidence="1">
    <location>
        <begin position="185"/>
        <end position="196"/>
    </location>
</feature>
<proteinExistence type="predicted"/>
<feature type="compositionally biased region" description="Basic and acidic residues" evidence="1">
    <location>
        <begin position="378"/>
        <end position="388"/>
    </location>
</feature>
<dbReference type="STRING" id="363999.A0A439CN00"/>
<feature type="region of interest" description="Disordered" evidence="1">
    <location>
        <begin position="1012"/>
        <end position="1035"/>
    </location>
</feature>
<name>A0A439CN00_9PEZI</name>
<organism evidence="2 3">
    <name type="scientific">Xylaria grammica</name>
    <dbReference type="NCBI Taxonomy" id="363999"/>
    <lineage>
        <taxon>Eukaryota</taxon>
        <taxon>Fungi</taxon>
        <taxon>Dikarya</taxon>
        <taxon>Ascomycota</taxon>
        <taxon>Pezizomycotina</taxon>
        <taxon>Sordariomycetes</taxon>
        <taxon>Xylariomycetidae</taxon>
        <taxon>Xylariales</taxon>
        <taxon>Xylariaceae</taxon>
        <taxon>Xylaria</taxon>
    </lineage>
</organism>
<feature type="compositionally biased region" description="Low complexity" evidence="1">
    <location>
        <begin position="1453"/>
        <end position="1467"/>
    </location>
</feature>
<feature type="compositionally biased region" description="Polar residues" evidence="1">
    <location>
        <begin position="688"/>
        <end position="699"/>
    </location>
</feature>
<gene>
    <name evidence="2" type="ORF">EKO27_g11561</name>
</gene>
<sequence>MADKVEDSIEFLEYLANAAAKEAVDLFEKFHRSRPEFSDNSKSVSPRIFQRIFKEHLVRVRNNRTHLAQVRDTVWREYADLEDDNAKLELKRKGDVAVKGMYSYDELFKRIVKVVQESVTRVNWKKHNKGNYQEELRKWLEGEHADFKTAGYDGANSDVISELEAVQAALELGIKALTDGTSDRSKRRRSSMRIRTGRTSVSASSKTTPRTATPRTATPRTATPTFKNARSGRKRSRNDQGVGSAQKKPRQPGQEATGWWGPQNSKLDCSDAFFDIIAKSKAYIENPTHPLGTEEYQNQVEGFFKRALEEVDKGSFFDDLVLRSEWNFRDPSLRNLNVPTFLRPGCGENHTRLGYEGLGQRGSNAFKEMLGGGLTAAEKSDVSNDNKHSGMLSLAQSESTAPRVPLRGGASGDGEGSVAQRQRSTREATNLRFRDPDTLWSQLLQDSTFPEGVFRQHVEDRRPPMLDLKSAGGNIVAFKETVKASFDAEEWAQVQNVKGVEAIEDLITQCSKFAREARQRAYNFIHANSDQIFPEMPKLMEEGGKDKSALRYDRLRSRDFAKPFGYAFRARAFQVFVLALCWKLYLAGECSVSDLLAQERANLEIWDVHEELYLEWENLRWFKLRSDVSIKELETRYLSREYLRARWTKEREEISAAINKLEQRPNDFGNVSDYLSPGVPPLPRRTGFPSSSAQQTETPEITPDKAKLMDLDDPNEMFGGTGNDDTNATNDEMDIDGAPNVTGDATPPGDAIPSGDAIPPGDSIDPEVRRAGVDIALEILTKTRDVYSEKLAELVKHNDELDDEDPGNHPLIHRNNVDVMAKNQVIWNFNAEILNLERSIDPLAEESYGRGVDQKWELPGEPAILANTRRIPPKPELPLGITSLGIGPMPGCHPLPNHPQVLVGCAPGLGEYFDDDEDYINPAGNRLFDVPPMPPADGRAGRRQQQGTGDNVGTGSNMGTSSSMGVNRNTSGSAAKTFFGTSDRTLNQFREILKEKNKAKLTVRRLTRMRRGGKPLTPREKSNLDAARRSKRQHSALYKKRWNEVDAATRARADLMEQGENDALNREIKEMEEDVDTRLEQYLQYFEEDKERLANAEKAKREADRRRANNPGEQLLTWEQLKGTTNKETPAVTLPASTQPAVQPQSPEATLPARTQPAAQPQPQSQSQSQMNLLEKARTRLEEATQEYVKCKERADKATKEAELAERATIEYNWDPDLKQINEFAQTTKVEVLKELAVSITNYRLWSDAFQAQSRWDDPAETFDELQKRLVDLSGDLKARAQGFDQDGGNSIGARNDQWILEVISLMFESYKAVGVNTGPEYWDDMYSNFWRVPARSLERKRKVWLHALVSRLNQQIERQEFGPIQTFLKTPSAPPVEWTGESPTKEVLLSEAEAEDNKLAEGKKRESMPAPPVAPAVAEKPAQLPTPISLPKVRATDTVKLEALPAAPPQPAATSSRKGVRFSSSSATGPPPQTPSTGLFRTSPPPRPTKKQSNPKSFWQSDSLPSGKGVLFPRRVGTTQPPGPL</sequence>
<evidence type="ECO:0000313" key="3">
    <source>
        <dbReference type="Proteomes" id="UP000286045"/>
    </source>
</evidence>
<feature type="compositionally biased region" description="Low complexity" evidence="1">
    <location>
        <begin position="943"/>
        <end position="966"/>
    </location>
</feature>
<feature type="region of interest" description="Disordered" evidence="1">
    <location>
        <begin position="1443"/>
        <end position="1526"/>
    </location>
</feature>
<feature type="region of interest" description="Disordered" evidence="1">
    <location>
        <begin position="679"/>
        <end position="710"/>
    </location>
</feature>
<feature type="region of interest" description="Disordered" evidence="1">
    <location>
        <begin position="378"/>
        <end position="432"/>
    </location>
</feature>
<feature type="compositionally biased region" description="Polar residues" evidence="1">
    <location>
        <begin position="1492"/>
        <end position="1505"/>
    </location>
</feature>
<feature type="compositionally biased region" description="Basic and acidic residues" evidence="1">
    <location>
        <begin position="1017"/>
        <end position="1028"/>
    </location>
</feature>
<dbReference type="Proteomes" id="UP000286045">
    <property type="component" value="Unassembled WGS sequence"/>
</dbReference>
<keyword evidence="3" id="KW-1185">Reference proteome</keyword>